<proteinExistence type="predicted"/>
<reference evidence="1" key="1">
    <citation type="journal article" date="2015" name="Nature">
        <title>Complex archaea that bridge the gap between prokaryotes and eukaryotes.</title>
        <authorList>
            <person name="Spang A."/>
            <person name="Saw J.H."/>
            <person name="Jorgensen S.L."/>
            <person name="Zaremba-Niedzwiedzka K."/>
            <person name="Martijn J."/>
            <person name="Lind A.E."/>
            <person name="van Eijk R."/>
            <person name="Schleper C."/>
            <person name="Guy L."/>
            <person name="Ettema T.J."/>
        </authorList>
    </citation>
    <scope>NUCLEOTIDE SEQUENCE</scope>
</reference>
<gene>
    <name evidence="1" type="ORF">LCGC14_1842470</name>
</gene>
<dbReference type="AlphaFoldDB" id="A0A0F9JC31"/>
<dbReference type="EMBL" id="LAZR01018377">
    <property type="protein sequence ID" value="KKL96637.1"/>
    <property type="molecule type" value="Genomic_DNA"/>
</dbReference>
<sequence length="121" mass="13741">MIIADYLFFGVLALLVTRNRINTNFEKLIRCAGCFTYNNQGKINYFSGSFSKVGFKNKEIIIGITKLSYHKKLSGIKAIEVKNYLVWKCLVINLDSGESTKIFCDAKQIKELGSYLDNLIV</sequence>
<accession>A0A0F9JC31</accession>
<name>A0A0F9JC31_9ZZZZ</name>
<comment type="caution">
    <text evidence="1">The sequence shown here is derived from an EMBL/GenBank/DDBJ whole genome shotgun (WGS) entry which is preliminary data.</text>
</comment>
<evidence type="ECO:0000313" key="1">
    <source>
        <dbReference type="EMBL" id="KKL96637.1"/>
    </source>
</evidence>
<organism evidence="1">
    <name type="scientific">marine sediment metagenome</name>
    <dbReference type="NCBI Taxonomy" id="412755"/>
    <lineage>
        <taxon>unclassified sequences</taxon>
        <taxon>metagenomes</taxon>
        <taxon>ecological metagenomes</taxon>
    </lineage>
</organism>
<protein>
    <submittedName>
        <fullName evidence="1">Uncharacterized protein</fullName>
    </submittedName>
</protein>